<dbReference type="KEGG" id="csyr:103253862"/>
<reference evidence="3" key="1">
    <citation type="submission" date="2025-08" db="UniProtKB">
        <authorList>
            <consortium name="RefSeq"/>
        </authorList>
    </citation>
    <scope>IDENTIFICATION</scope>
</reference>
<dbReference type="Proteomes" id="UP000189704">
    <property type="component" value="Unplaced"/>
</dbReference>
<gene>
    <name evidence="3" type="primary">LOC103253862</name>
</gene>
<organism evidence="2 3">
    <name type="scientific">Carlito syrichta</name>
    <name type="common">Philippine tarsier</name>
    <name type="synonym">Tarsius syrichta</name>
    <dbReference type="NCBI Taxonomy" id="1868482"/>
    <lineage>
        <taxon>Eukaryota</taxon>
        <taxon>Metazoa</taxon>
        <taxon>Chordata</taxon>
        <taxon>Craniata</taxon>
        <taxon>Vertebrata</taxon>
        <taxon>Euteleostomi</taxon>
        <taxon>Mammalia</taxon>
        <taxon>Eutheria</taxon>
        <taxon>Euarchontoglires</taxon>
        <taxon>Primates</taxon>
        <taxon>Haplorrhini</taxon>
        <taxon>Tarsiiformes</taxon>
        <taxon>Tarsiidae</taxon>
        <taxon>Carlito</taxon>
    </lineage>
</organism>
<dbReference type="OrthoDB" id="9942939at2759"/>
<dbReference type="AlphaFoldDB" id="A0A1U7T8U8"/>
<keyword evidence="2" id="KW-1185">Reference proteome</keyword>
<proteinExistence type="predicted"/>
<dbReference type="PANTHER" id="PTHR33590:SF2">
    <property type="entry name" value="PROTEIN FAM186A"/>
    <property type="match status" value="1"/>
</dbReference>
<name>A0A1U7T8U8_CARSF</name>
<evidence type="ECO:0000259" key="1">
    <source>
        <dbReference type="Pfam" id="PF20865"/>
    </source>
</evidence>
<dbReference type="RefSeq" id="XP_008050261.1">
    <property type="nucleotide sequence ID" value="XM_008052070.1"/>
</dbReference>
<dbReference type="Pfam" id="PF20865">
    <property type="entry name" value="FAM186A-B_C"/>
    <property type="match status" value="1"/>
</dbReference>
<dbReference type="GeneID" id="103253862"/>
<feature type="non-terminal residue" evidence="3">
    <location>
        <position position="1"/>
    </location>
</feature>
<sequence length="188" mass="22062">VSNQSNSCFFSRNNLIKRLKAIQNTGKGYETQNLYIMLNRLDDYQKKVMGVWTEKQKSLEQKRIQCLRKMVSLFVQLKEIYKLNLSQPITLIISKKQIPVSTKFVQWPFLELLVEEDRKSDILKKRRQEDQVEAIWNVDLSTSSYPIAEKTPMHSLWAQLGGYPDIPRLLQLDIQSTLRKSLDSLQSR</sequence>
<evidence type="ECO:0000313" key="2">
    <source>
        <dbReference type="Proteomes" id="UP000189704"/>
    </source>
</evidence>
<dbReference type="InterPro" id="IPR049146">
    <property type="entry name" value="FAM186A_B_C"/>
</dbReference>
<feature type="domain" description="FAM186A/B C-terminal" evidence="1">
    <location>
        <begin position="11"/>
        <end position="173"/>
    </location>
</feature>
<evidence type="ECO:0000313" key="3">
    <source>
        <dbReference type="RefSeq" id="XP_008050261.1"/>
    </source>
</evidence>
<protein>
    <submittedName>
        <fullName evidence="3">Protein FAM186A-like</fullName>
    </submittedName>
</protein>
<accession>A0A1U7T8U8</accession>
<dbReference type="PANTHER" id="PTHR33590">
    <property type="entry name" value="GLUTENIN, HIGH MOLECULAR WEIGHT SUBUNIT PW212-RELATED PROTEIN"/>
    <property type="match status" value="1"/>
</dbReference>